<dbReference type="InterPro" id="IPR001977">
    <property type="entry name" value="Depp_CoAkinase"/>
</dbReference>
<organism evidence="10 11">
    <name type="scientific">Intestinibaculum porci</name>
    <dbReference type="NCBI Taxonomy" id="2487118"/>
    <lineage>
        <taxon>Bacteria</taxon>
        <taxon>Bacillati</taxon>
        <taxon>Bacillota</taxon>
        <taxon>Erysipelotrichia</taxon>
        <taxon>Erysipelotrichales</taxon>
        <taxon>Erysipelotrichaceae</taxon>
        <taxon>Intestinibaculum</taxon>
    </lineage>
</organism>
<evidence type="ECO:0000256" key="1">
    <source>
        <dbReference type="ARBA" id="ARBA00009018"/>
    </source>
</evidence>
<dbReference type="PROSITE" id="PS51219">
    <property type="entry name" value="DPCK"/>
    <property type="match status" value="1"/>
</dbReference>
<feature type="binding site" evidence="8">
    <location>
        <begin position="12"/>
        <end position="17"/>
    </location>
    <ligand>
        <name>ATP</name>
        <dbReference type="ChEBI" id="CHEBI:30616"/>
    </ligand>
</feature>
<dbReference type="Gene3D" id="3.40.50.300">
    <property type="entry name" value="P-loop containing nucleotide triphosphate hydrolases"/>
    <property type="match status" value="1"/>
</dbReference>
<dbReference type="OrthoDB" id="9812943at2"/>
<evidence type="ECO:0000313" key="10">
    <source>
        <dbReference type="EMBL" id="BBH26264.1"/>
    </source>
</evidence>
<keyword evidence="4 8" id="KW-0547">Nucleotide-binding</keyword>
<keyword evidence="11" id="KW-1185">Reference proteome</keyword>
<dbReference type="GO" id="GO:0005524">
    <property type="term" value="F:ATP binding"/>
    <property type="evidence" value="ECO:0007669"/>
    <property type="project" value="UniProtKB-UniRule"/>
</dbReference>
<protein>
    <recommendedName>
        <fullName evidence="8 9">Dephospho-CoA kinase</fullName>
        <ecNumber evidence="8 9">2.7.1.24</ecNumber>
    </recommendedName>
    <alternativeName>
        <fullName evidence="8">Dephosphocoenzyme A kinase</fullName>
    </alternativeName>
</protein>
<dbReference type="RefSeq" id="WP_125119155.1">
    <property type="nucleotide sequence ID" value="NZ_AP019309.1"/>
</dbReference>
<proteinExistence type="inferred from homology"/>
<gene>
    <name evidence="8 10" type="primary">coaE</name>
    <name evidence="10" type="ORF">SG0102_11980</name>
</gene>
<comment type="pathway">
    <text evidence="8">Cofactor biosynthesis; coenzyme A biosynthesis; CoA from (R)-pantothenate: step 5/5.</text>
</comment>
<dbReference type="PANTHER" id="PTHR10695:SF46">
    <property type="entry name" value="BIFUNCTIONAL COENZYME A SYNTHASE-RELATED"/>
    <property type="match status" value="1"/>
</dbReference>
<evidence type="ECO:0000256" key="3">
    <source>
        <dbReference type="ARBA" id="ARBA00022679"/>
    </source>
</evidence>
<dbReference type="InParanoid" id="A0A3G9JTN1"/>
<comment type="catalytic activity">
    <reaction evidence="8">
        <text>3'-dephospho-CoA + ATP = ADP + CoA + H(+)</text>
        <dbReference type="Rhea" id="RHEA:18245"/>
        <dbReference type="ChEBI" id="CHEBI:15378"/>
        <dbReference type="ChEBI" id="CHEBI:30616"/>
        <dbReference type="ChEBI" id="CHEBI:57287"/>
        <dbReference type="ChEBI" id="CHEBI:57328"/>
        <dbReference type="ChEBI" id="CHEBI:456216"/>
        <dbReference type="EC" id="2.7.1.24"/>
    </reaction>
</comment>
<comment type="similarity">
    <text evidence="1 8">Belongs to the CoaE family.</text>
</comment>
<accession>A0A3G9JTN1</accession>
<evidence type="ECO:0000256" key="9">
    <source>
        <dbReference type="NCBIfam" id="TIGR00152"/>
    </source>
</evidence>
<dbReference type="FunFam" id="3.40.50.300:FF:000991">
    <property type="entry name" value="Dephospho-CoA kinase"/>
    <property type="match status" value="1"/>
</dbReference>
<dbReference type="SUPFAM" id="SSF52540">
    <property type="entry name" value="P-loop containing nucleoside triphosphate hydrolases"/>
    <property type="match status" value="1"/>
</dbReference>
<dbReference type="GO" id="GO:0015937">
    <property type="term" value="P:coenzyme A biosynthetic process"/>
    <property type="evidence" value="ECO:0007669"/>
    <property type="project" value="UniProtKB-UniRule"/>
</dbReference>
<comment type="function">
    <text evidence="8">Catalyzes the phosphorylation of the 3'-hydroxyl group of dephosphocoenzyme A to form coenzyme A.</text>
</comment>
<evidence type="ECO:0000256" key="6">
    <source>
        <dbReference type="ARBA" id="ARBA00022840"/>
    </source>
</evidence>
<reference evidence="10 11" key="1">
    <citation type="submission" date="2018-11" db="EMBL/GenBank/DDBJ databases">
        <title>Novel Erysipelotrichaceae bacterium isolated from small intestine of a swine.</title>
        <authorList>
            <person name="Kim J.S."/>
            <person name="Choe H."/>
            <person name="Lee Y.R."/>
            <person name="Kim K.M."/>
            <person name="Park D.S."/>
        </authorList>
    </citation>
    <scope>NUCLEOTIDE SEQUENCE [LARGE SCALE GENOMIC DNA]</scope>
    <source>
        <strain evidence="10 11">SG0102</strain>
    </source>
</reference>
<evidence type="ECO:0000256" key="5">
    <source>
        <dbReference type="ARBA" id="ARBA00022777"/>
    </source>
</evidence>
<keyword evidence="6 8" id="KW-0067">ATP-binding</keyword>
<dbReference type="Proteomes" id="UP000268059">
    <property type="component" value="Chromosome"/>
</dbReference>
<dbReference type="KEGG" id="ebm:SG0102_11980"/>
<evidence type="ECO:0000256" key="2">
    <source>
        <dbReference type="ARBA" id="ARBA00022490"/>
    </source>
</evidence>
<dbReference type="GO" id="GO:0005737">
    <property type="term" value="C:cytoplasm"/>
    <property type="evidence" value="ECO:0007669"/>
    <property type="project" value="UniProtKB-SubCell"/>
</dbReference>
<dbReference type="FunCoup" id="A0A3G9JTN1">
    <property type="interactions" value="357"/>
</dbReference>
<sequence>MVKVIGITGGIATGKSTVTKALKKAGYTVLDADEIAHQAYLPDNPCYAQIIEHFDVLEEGAISRTKLGAIVFRDEKARKQLEDIIHPYVRSCLIEGIRKSQDALLFIDVPLLFEAHFDDLCDAIIVVSASREIEVKRLMARNHFSLEEASRRIASQMPLEEKVKRATYVIDNSYDRMHLKKCIDRVMKEIRMHV</sequence>
<dbReference type="InterPro" id="IPR027417">
    <property type="entry name" value="P-loop_NTPase"/>
</dbReference>
<name>A0A3G9JTN1_9FIRM</name>
<dbReference type="HAMAP" id="MF_00376">
    <property type="entry name" value="Dephospho_CoA_kinase"/>
    <property type="match status" value="1"/>
</dbReference>
<keyword evidence="2 8" id="KW-0963">Cytoplasm</keyword>
<dbReference type="AlphaFoldDB" id="A0A3G9JTN1"/>
<keyword evidence="7 8" id="KW-0173">Coenzyme A biosynthesis</keyword>
<evidence type="ECO:0000256" key="4">
    <source>
        <dbReference type="ARBA" id="ARBA00022741"/>
    </source>
</evidence>
<evidence type="ECO:0000256" key="8">
    <source>
        <dbReference type="HAMAP-Rule" id="MF_00376"/>
    </source>
</evidence>
<dbReference type="PANTHER" id="PTHR10695">
    <property type="entry name" value="DEPHOSPHO-COA KINASE-RELATED"/>
    <property type="match status" value="1"/>
</dbReference>
<dbReference type="UniPathway" id="UPA00241">
    <property type="reaction ID" value="UER00356"/>
</dbReference>
<dbReference type="NCBIfam" id="TIGR00152">
    <property type="entry name" value="dephospho-CoA kinase"/>
    <property type="match status" value="1"/>
</dbReference>
<keyword evidence="5 8" id="KW-0418">Kinase</keyword>
<keyword evidence="3 8" id="KW-0808">Transferase</keyword>
<dbReference type="GO" id="GO:0004140">
    <property type="term" value="F:dephospho-CoA kinase activity"/>
    <property type="evidence" value="ECO:0007669"/>
    <property type="project" value="UniProtKB-UniRule"/>
</dbReference>
<dbReference type="Pfam" id="PF01121">
    <property type="entry name" value="CoaE"/>
    <property type="match status" value="1"/>
</dbReference>
<dbReference type="EC" id="2.7.1.24" evidence="8 9"/>
<comment type="subcellular location">
    <subcellularLocation>
        <location evidence="8">Cytoplasm</location>
    </subcellularLocation>
</comment>
<dbReference type="EMBL" id="AP019309">
    <property type="protein sequence ID" value="BBH26264.1"/>
    <property type="molecule type" value="Genomic_DNA"/>
</dbReference>
<evidence type="ECO:0000256" key="7">
    <source>
        <dbReference type="ARBA" id="ARBA00022993"/>
    </source>
</evidence>
<dbReference type="CDD" id="cd02022">
    <property type="entry name" value="DPCK"/>
    <property type="match status" value="1"/>
</dbReference>
<evidence type="ECO:0000313" key="11">
    <source>
        <dbReference type="Proteomes" id="UP000268059"/>
    </source>
</evidence>